<evidence type="ECO:0000256" key="6">
    <source>
        <dbReference type="ARBA" id="ARBA00023002"/>
    </source>
</evidence>
<name>D4DPZ5_NEIEG</name>
<dbReference type="InterPro" id="IPR045213">
    <property type="entry name" value="Malic_NAD-bd_bact_type"/>
</dbReference>
<sequence length="804" mass="87808">MQAFQTAFFPYARHVRIVHLQIFAGRLNRQRFQTACIPNPSGENSMDDLIKEAALRFHEYPNPGKIQVAPTKPLGTQYDLSLAYSPGVAAPCMEIYADPLNAYKYTAKGNLVAVISNGTAVLGLGNIGALAGKPVMEGKGVLFKKFANIDVFDIEVNETDPDKLVEIIASLEPTFGGINLEDIKAPECFYIEKKLRERCNIPVFHDDQHGTAIITAAAVLNALRVVGKDIGQVKLVCSGAGAAAIACLDLLVALGMKRENITVCDSKGVIYQTREDRGRMDESKVRYAIADNGQRVLADAVNGKDIFLGLSGPNVLSPEMLKTMAASPIVLALANPQPEIWPPEAKEARPDVIIGTGRSDFPNQVNNVLCFPFIFRGALDVGATTINEEMKLACVRAIADLAMAESSAEVAGAYGDAELTFGPEYLIPKPFDPRLIARIAPAVAKAAMDSGVATRPIADLEAYAEKLTEFVYKTSLFMRPVFNQARKDIKRIVLTEGEDERVLHAAQQVVSQKLAFPILVGDAKLIEERLHSQGLTIQPGKDFELVDIKNSPYYEASWKEYYNLRKRKGVTEEMARRRLKANSTLVGALLVRLGHADGLVCGTMGRFHDHFAVMEEVIGYNNPEKEAFAMNALISNKGNFFIADTYINENPTAEQLAKGTLMCAAEMKRFGLKPKVALVSNTNYGSNRNPDANKMQQALELIRELDPALEIDGEMQADVALDEEMRKSIFPETTLSGAANLLVMPNVEAANISYNLLRVNATNGITVGPILMGLNKPVQIVTPISTVRRIVNMIALAAVDAQRQ</sequence>
<evidence type="ECO:0000256" key="5">
    <source>
        <dbReference type="ARBA" id="ARBA00022723"/>
    </source>
</evidence>
<dbReference type="GO" id="GO:0051287">
    <property type="term" value="F:NAD binding"/>
    <property type="evidence" value="ECO:0007669"/>
    <property type="project" value="InterPro"/>
</dbReference>
<evidence type="ECO:0000259" key="11">
    <source>
        <dbReference type="SMART" id="SM00919"/>
    </source>
</evidence>
<feature type="active site" description="Proton acceptor" evidence="8">
    <location>
        <position position="139"/>
    </location>
</feature>
<protein>
    <submittedName>
        <fullName evidence="13">Malate dehydrogenase (Oxaloacetate-decarboxylating)</fullName>
        <ecNumber evidence="13">1.1.1.40</ecNumber>
    </submittedName>
</protein>
<dbReference type="InterPro" id="IPR002505">
    <property type="entry name" value="PTA_PTB"/>
</dbReference>
<keyword evidence="7" id="KW-0511">Multifunctional enzyme</keyword>
<dbReference type="PANTHER" id="PTHR43237">
    <property type="entry name" value="NADP-DEPENDENT MALIC ENZYME"/>
    <property type="match status" value="1"/>
</dbReference>
<feature type="binding site" evidence="10">
    <location>
        <position position="207"/>
    </location>
    <ligand>
        <name>a divalent metal cation</name>
        <dbReference type="ChEBI" id="CHEBI:60240"/>
    </ligand>
</feature>
<dbReference type="SMART" id="SM01274">
    <property type="entry name" value="malic"/>
    <property type="match status" value="1"/>
</dbReference>
<reference evidence="13 14" key="1">
    <citation type="submission" date="2010-02" db="EMBL/GenBank/DDBJ databases">
        <authorList>
            <person name="Weinstock G."/>
            <person name="Sodergren E."/>
            <person name="Clifton S."/>
            <person name="Fulton L."/>
            <person name="Fulton B."/>
            <person name="Courtney L."/>
            <person name="Fronick C."/>
            <person name="Harrison M."/>
            <person name="Strong C."/>
            <person name="Farmer C."/>
            <person name="Delahaunty K."/>
            <person name="Markovic C."/>
            <person name="Hall O."/>
            <person name="Minx P."/>
            <person name="Tomlinson C."/>
            <person name="Mitreva M."/>
            <person name="Nelson J."/>
            <person name="Hou S."/>
            <person name="Wollam A."/>
            <person name="Pepin K.H."/>
            <person name="Johnson M."/>
            <person name="Bhonagiri V."/>
            <person name="Zhang X."/>
            <person name="Suruliraj S."/>
            <person name="Warren W."/>
            <person name="Chinwalla A."/>
            <person name="Mardis E.R."/>
            <person name="Wilson R.K."/>
        </authorList>
    </citation>
    <scope>NUCLEOTIDE SEQUENCE [LARGE SCALE GENOMIC DNA]</scope>
    <source>
        <strain evidence="13 14">ATCC 29315</strain>
    </source>
</reference>
<dbReference type="STRING" id="546263.NELON_07155"/>
<dbReference type="InterPro" id="IPR046346">
    <property type="entry name" value="Aminoacid_DH-like_N_sf"/>
</dbReference>
<dbReference type="Proteomes" id="UP000005536">
    <property type="component" value="Unassembled WGS sequence"/>
</dbReference>
<evidence type="ECO:0000256" key="9">
    <source>
        <dbReference type="PIRSR" id="PIRSR036684-2"/>
    </source>
</evidence>
<comment type="caution">
    <text evidence="13">The sequence shown here is derived from an EMBL/GenBank/DDBJ whole genome shotgun (WGS) entry which is preliminary data.</text>
</comment>
<dbReference type="SUPFAM" id="SSF53223">
    <property type="entry name" value="Aminoacid dehydrogenase-like, N-terminal domain"/>
    <property type="match status" value="1"/>
</dbReference>
<keyword evidence="6 13" id="KW-0560">Oxidoreductase</keyword>
<comment type="similarity">
    <text evidence="4">In the C-terminal section; belongs to the phosphate acetyltransferase and butyryltransferase family.</text>
</comment>
<dbReference type="InterPro" id="IPR015884">
    <property type="entry name" value="Malic_enzyme_CS"/>
</dbReference>
<dbReference type="Pfam" id="PF00390">
    <property type="entry name" value="malic"/>
    <property type="match status" value="1"/>
</dbReference>
<gene>
    <name evidence="13" type="ORF">NEIELOOT_01132</name>
</gene>
<dbReference type="InterPro" id="IPR036291">
    <property type="entry name" value="NAD(P)-bd_dom_sf"/>
</dbReference>
<comment type="cofactor">
    <cofactor evidence="1">
        <name>Mn(2+)</name>
        <dbReference type="ChEBI" id="CHEBI:29035"/>
    </cofactor>
</comment>
<dbReference type="Gene3D" id="3.40.50.10750">
    <property type="entry name" value="Isocitrate/Isopropylmalate dehydrogenase-like"/>
    <property type="match status" value="1"/>
</dbReference>
<dbReference type="Pfam" id="PF01515">
    <property type="entry name" value="PTA_PTB"/>
    <property type="match status" value="1"/>
</dbReference>
<proteinExistence type="inferred from homology"/>
<dbReference type="PROSITE" id="PS00331">
    <property type="entry name" value="MALIC_ENZYMES"/>
    <property type="match status" value="1"/>
</dbReference>
<dbReference type="PANTHER" id="PTHR43237:SF4">
    <property type="entry name" value="NADP-DEPENDENT MALIC ENZYME"/>
    <property type="match status" value="1"/>
</dbReference>
<feature type="domain" description="Malic enzyme N-terminal" evidence="12">
    <location>
        <begin position="63"/>
        <end position="196"/>
    </location>
</feature>
<evidence type="ECO:0000313" key="13">
    <source>
        <dbReference type="EMBL" id="EFE50099.1"/>
    </source>
</evidence>
<comment type="cofactor">
    <cofactor evidence="2">
        <name>Mg(2+)</name>
        <dbReference type="ChEBI" id="CHEBI:18420"/>
    </cofactor>
</comment>
<evidence type="ECO:0000256" key="4">
    <source>
        <dbReference type="ARBA" id="ARBA00008756"/>
    </source>
</evidence>
<dbReference type="InterPro" id="IPR012302">
    <property type="entry name" value="Malic_NAD-bd"/>
</dbReference>
<dbReference type="EMBL" id="ADBF01000029">
    <property type="protein sequence ID" value="EFE50099.1"/>
    <property type="molecule type" value="Genomic_DNA"/>
</dbReference>
<feature type="domain" description="Malic enzyme NAD-binding" evidence="11">
    <location>
        <begin position="208"/>
        <end position="448"/>
    </location>
</feature>
<dbReference type="Gene3D" id="3.40.50.10950">
    <property type="match status" value="1"/>
</dbReference>
<dbReference type="FunFam" id="3.40.50.10380:FF:000003">
    <property type="entry name" value="NADP-dependent malic enzyme"/>
    <property type="match status" value="1"/>
</dbReference>
<feature type="binding site" evidence="10">
    <location>
        <begin position="121"/>
        <end position="128"/>
    </location>
    <ligand>
        <name>NADP(+)</name>
        <dbReference type="ChEBI" id="CHEBI:58349"/>
    </ligand>
</feature>
<dbReference type="Gene3D" id="3.40.50.10380">
    <property type="entry name" value="Malic enzyme, N-terminal domain"/>
    <property type="match status" value="1"/>
</dbReference>
<dbReference type="Gene3D" id="3.40.50.720">
    <property type="entry name" value="NAD(P)-binding Rossmann-like Domain"/>
    <property type="match status" value="1"/>
</dbReference>
<dbReference type="FunFam" id="3.40.50.720:FF:000095">
    <property type="entry name" value="NADP-dependent malic enzyme"/>
    <property type="match status" value="1"/>
</dbReference>
<evidence type="ECO:0000256" key="2">
    <source>
        <dbReference type="ARBA" id="ARBA00001946"/>
    </source>
</evidence>
<evidence type="ECO:0000256" key="1">
    <source>
        <dbReference type="ARBA" id="ARBA00001936"/>
    </source>
</evidence>
<dbReference type="GO" id="GO:0046872">
    <property type="term" value="F:metal ion binding"/>
    <property type="evidence" value="ECO:0007669"/>
    <property type="project" value="UniProtKB-KW"/>
</dbReference>
<feature type="binding site" evidence="10">
    <location>
        <position position="335"/>
    </location>
    <ligand>
        <name>a divalent metal cation</name>
        <dbReference type="ChEBI" id="CHEBI:60240"/>
    </ligand>
</feature>
<dbReference type="InterPro" id="IPR012188">
    <property type="entry name" value="ME_PTA"/>
</dbReference>
<evidence type="ECO:0000256" key="10">
    <source>
        <dbReference type="PIRSR" id="PIRSR036684-3"/>
    </source>
</evidence>
<dbReference type="InterPro" id="IPR042113">
    <property type="entry name" value="P_AcTrfase_dom1"/>
</dbReference>
<dbReference type="InterPro" id="IPR037062">
    <property type="entry name" value="Malic_N_dom_sf"/>
</dbReference>
<dbReference type="SMART" id="SM00919">
    <property type="entry name" value="Malic_M"/>
    <property type="match status" value="1"/>
</dbReference>
<evidence type="ECO:0000313" key="14">
    <source>
        <dbReference type="Proteomes" id="UP000005536"/>
    </source>
</evidence>
<dbReference type="SUPFAM" id="SSF51735">
    <property type="entry name" value="NAD(P)-binding Rossmann-fold domains"/>
    <property type="match status" value="1"/>
</dbReference>
<organism evidence="13 14">
    <name type="scientific">Neisseria elongata subsp. glycolytica ATCC 29315</name>
    <dbReference type="NCBI Taxonomy" id="546263"/>
    <lineage>
        <taxon>Bacteria</taxon>
        <taxon>Pseudomonadati</taxon>
        <taxon>Pseudomonadota</taxon>
        <taxon>Betaproteobacteria</taxon>
        <taxon>Neisseriales</taxon>
        <taxon>Neisseriaceae</taxon>
        <taxon>Neisseria</taxon>
    </lineage>
</organism>
<evidence type="ECO:0000256" key="8">
    <source>
        <dbReference type="PIRSR" id="PIRSR036684-1"/>
    </source>
</evidence>
<dbReference type="Pfam" id="PF03949">
    <property type="entry name" value="Malic_M"/>
    <property type="match status" value="1"/>
</dbReference>
<evidence type="ECO:0000256" key="3">
    <source>
        <dbReference type="ARBA" id="ARBA00007686"/>
    </source>
</evidence>
<evidence type="ECO:0000256" key="7">
    <source>
        <dbReference type="ARBA" id="ARBA00023268"/>
    </source>
</evidence>
<dbReference type="InterPro" id="IPR042112">
    <property type="entry name" value="P_AcTrfase_dom2"/>
</dbReference>
<feature type="binding site" evidence="9">
    <location>
        <position position="182"/>
    </location>
    <ligand>
        <name>a divalent metal cation</name>
        <dbReference type="ChEBI" id="CHEBI:60240"/>
    </ligand>
</feature>
<accession>D4DPZ5</accession>
<dbReference type="GO" id="GO:0004473">
    <property type="term" value="F:malate dehydrogenase (decarboxylating) (NADP+) activity"/>
    <property type="evidence" value="ECO:0007669"/>
    <property type="project" value="UniProtKB-EC"/>
</dbReference>
<keyword evidence="10" id="KW-0521">NADP</keyword>
<keyword evidence="5 9" id="KW-0479">Metal-binding</keyword>
<dbReference type="GO" id="GO:0006108">
    <property type="term" value="P:malate metabolic process"/>
    <property type="evidence" value="ECO:0007669"/>
    <property type="project" value="InterPro"/>
</dbReference>
<dbReference type="InterPro" id="IPR051674">
    <property type="entry name" value="Malate_Decarboxylase"/>
</dbReference>
<dbReference type="CDD" id="cd05311">
    <property type="entry name" value="NAD_bind_2_malic_enz"/>
    <property type="match status" value="1"/>
</dbReference>
<dbReference type="InterPro" id="IPR012301">
    <property type="entry name" value="Malic_N_dom"/>
</dbReference>
<dbReference type="EC" id="1.1.1.40" evidence="13"/>
<dbReference type="SUPFAM" id="SSF53659">
    <property type="entry name" value="Isocitrate/Isopropylmalate dehydrogenase-like"/>
    <property type="match status" value="1"/>
</dbReference>
<comment type="similarity">
    <text evidence="3">In the N-terminal section; belongs to the malic enzymes family.</text>
</comment>
<feature type="binding site" evidence="9">
    <location>
        <position position="181"/>
    </location>
    <ligand>
        <name>a divalent metal cation</name>
        <dbReference type="ChEBI" id="CHEBI:60240"/>
    </ligand>
</feature>
<dbReference type="AlphaFoldDB" id="D4DPZ5"/>
<dbReference type="PIRSF" id="PIRSF036684">
    <property type="entry name" value="ME_PTA"/>
    <property type="match status" value="1"/>
</dbReference>
<evidence type="ECO:0000259" key="12">
    <source>
        <dbReference type="SMART" id="SM01274"/>
    </source>
</evidence>
<dbReference type="GO" id="GO:0016746">
    <property type="term" value="F:acyltransferase activity"/>
    <property type="evidence" value="ECO:0007669"/>
    <property type="project" value="InterPro"/>
</dbReference>